<comment type="caution">
    <text evidence="1">The sequence shown here is derived from an EMBL/GenBank/DDBJ whole genome shotgun (WGS) entry which is preliminary data.</text>
</comment>
<accession>A0AAD8MS24</accession>
<evidence type="ECO:0000313" key="1">
    <source>
        <dbReference type="EMBL" id="KAK1381873.1"/>
    </source>
</evidence>
<dbReference type="Gene3D" id="1.25.10.10">
    <property type="entry name" value="Leucine-rich Repeat Variant"/>
    <property type="match status" value="1"/>
</dbReference>
<protein>
    <submittedName>
        <fullName evidence="1">Uncharacterized protein</fullName>
    </submittedName>
</protein>
<proteinExistence type="predicted"/>
<dbReference type="AlphaFoldDB" id="A0AAD8MS24"/>
<keyword evidence="2" id="KW-1185">Reference proteome</keyword>
<dbReference type="Proteomes" id="UP001237642">
    <property type="component" value="Unassembled WGS sequence"/>
</dbReference>
<dbReference type="EMBL" id="JAUIZM010000005">
    <property type="protein sequence ID" value="KAK1381873.1"/>
    <property type="molecule type" value="Genomic_DNA"/>
</dbReference>
<dbReference type="InterPro" id="IPR016024">
    <property type="entry name" value="ARM-type_fold"/>
</dbReference>
<dbReference type="SUPFAM" id="SSF48371">
    <property type="entry name" value="ARM repeat"/>
    <property type="match status" value="1"/>
</dbReference>
<dbReference type="InterPro" id="IPR011989">
    <property type="entry name" value="ARM-like"/>
</dbReference>
<gene>
    <name evidence="1" type="ORF">POM88_019608</name>
</gene>
<evidence type="ECO:0000313" key="2">
    <source>
        <dbReference type="Proteomes" id="UP001237642"/>
    </source>
</evidence>
<reference evidence="1" key="1">
    <citation type="submission" date="2023-02" db="EMBL/GenBank/DDBJ databases">
        <title>Genome of toxic invasive species Heracleum sosnowskyi carries increased number of genes despite the absence of recent whole-genome duplications.</title>
        <authorList>
            <person name="Schelkunov M."/>
            <person name="Shtratnikova V."/>
            <person name="Makarenko M."/>
            <person name="Klepikova A."/>
            <person name="Omelchenko D."/>
            <person name="Novikova G."/>
            <person name="Obukhova E."/>
            <person name="Bogdanov V."/>
            <person name="Penin A."/>
            <person name="Logacheva M."/>
        </authorList>
    </citation>
    <scope>NUCLEOTIDE SEQUENCE</scope>
    <source>
        <strain evidence="1">Hsosn_3</strain>
        <tissue evidence="1">Leaf</tissue>
    </source>
</reference>
<name>A0AAD8MS24_9APIA</name>
<organism evidence="1 2">
    <name type="scientific">Heracleum sosnowskyi</name>
    <dbReference type="NCBI Taxonomy" id="360622"/>
    <lineage>
        <taxon>Eukaryota</taxon>
        <taxon>Viridiplantae</taxon>
        <taxon>Streptophyta</taxon>
        <taxon>Embryophyta</taxon>
        <taxon>Tracheophyta</taxon>
        <taxon>Spermatophyta</taxon>
        <taxon>Magnoliopsida</taxon>
        <taxon>eudicotyledons</taxon>
        <taxon>Gunneridae</taxon>
        <taxon>Pentapetalae</taxon>
        <taxon>asterids</taxon>
        <taxon>campanulids</taxon>
        <taxon>Apiales</taxon>
        <taxon>Apiaceae</taxon>
        <taxon>Apioideae</taxon>
        <taxon>apioid superclade</taxon>
        <taxon>Tordylieae</taxon>
        <taxon>Tordyliinae</taxon>
        <taxon>Heracleum</taxon>
    </lineage>
</organism>
<sequence>MWNKLIKMLVKRMSKSIQHLYITHDCGEPIISESIVIAGSALGVVGNIARWGPSDQIQYLATDTLLLKCLRRMLSFESKFTKEACQIISNIAARSPTWIQVMHSAKLIEPLCSLRMICTSLI</sequence>
<reference evidence="1" key="2">
    <citation type="submission" date="2023-05" db="EMBL/GenBank/DDBJ databases">
        <authorList>
            <person name="Schelkunov M.I."/>
        </authorList>
    </citation>
    <scope>NUCLEOTIDE SEQUENCE</scope>
    <source>
        <strain evidence="1">Hsosn_3</strain>
        <tissue evidence="1">Leaf</tissue>
    </source>
</reference>